<name>A0A644ZIW2_9ZZZZ</name>
<proteinExistence type="predicted"/>
<dbReference type="EMBL" id="VSSQ01008942">
    <property type="protein sequence ID" value="MPM40278.1"/>
    <property type="molecule type" value="Genomic_DNA"/>
</dbReference>
<gene>
    <name evidence="1" type="ORF">SDC9_86918</name>
</gene>
<reference evidence="1" key="1">
    <citation type="submission" date="2019-08" db="EMBL/GenBank/DDBJ databases">
        <authorList>
            <person name="Kucharzyk K."/>
            <person name="Murdoch R.W."/>
            <person name="Higgins S."/>
            <person name="Loffler F."/>
        </authorList>
    </citation>
    <scope>NUCLEOTIDE SEQUENCE</scope>
</reference>
<sequence>MNTTMTAEERRRLRKWIADGNDAADNPWLMAGEDGRPLDFITAWREMLDLKGQHDAGL</sequence>
<organism evidence="1">
    <name type="scientific">bioreactor metagenome</name>
    <dbReference type="NCBI Taxonomy" id="1076179"/>
    <lineage>
        <taxon>unclassified sequences</taxon>
        <taxon>metagenomes</taxon>
        <taxon>ecological metagenomes</taxon>
    </lineage>
</organism>
<dbReference type="AlphaFoldDB" id="A0A644ZIW2"/>
<comment type="caution">
    <text evidence="1">The sequence shown here is derived from an EMBL/GenBank/DDBJ whole genome shotgun (WGS) entry which is preliminary data.</text>
</comment>
<protein>
    <submittedName>
        <fullName evidence="1">Uncharacterized protein</fullName>
    </submittedName>
</protein>
<accession>A0A644ZIW2</accession>
<evidence type="ECO:0000313" key="1">
    <source>
        <dbReference type="EMBL" id="MPM40278.1"/>
    </source>
</evidence>